<dbReference type="PANTHER" id="PTHR48100:SF59">
    <property type="entry name" value="ADENOSYLCOBALAMIN_ALPHA-RIBAZOLE PHOSPHATASE"/>
    <property type="match status" value="1"/>
</dbReference>
<keyword evidence="4" id="KW-1185">Reference proteome</keyword>
<dbReference type="InterPro" id="IPR013078">
    <property type="entry name" value="His_Pase_superF_clade-1"/>
</dbReference>
<dbReference type="Pfam" id="PF00300">
    <property type="entry name" value="His_Phos_1"/>
    <property type="match status" value="1"/>
</dbReference>
<protein>
    <submittedName>
        <fullName evidence="3">Phosphoglycerate mutase</fullName>
    </submittedName>
</protein>
<feature type="binding site" evidence="2">
    <location>
        <begin position="14"/>
        <end position="21"/>
    </location>
    <ligand>
        <name>substrate</name>
    </ligand>
</feature>
<evidence type="ECO:0000256" key="1">
    <source>
        <dbReference type="PIRSR" id="PIRSR613078-1"/>
    </source>
</evidence>
<evidence type="ECO:0000313" key="3">
    <source>
        <dbReference type="EMBL" id="AOO83715.1"/>
    </source>
</evidence>
<reference evidence="3 4" key="1">
    <citation type="journal article" date="2015" name="Antonie Van Leeuwenhoek">
        <title>Bosea vaviloviae sp. nov., a new species of slow-growing rhizobia isolated from nodules of the relict species Vavilovia formosa (Stev.) Fed.</title>
        <authorList>
            <person name="Safronova V.I."/>
            <person name="Kuznetsova I.G."/>
            <person name="Sazanova A.L."/>
            <person name="Kimeklis A.K."/>
            <person name="Belimov A.A."/>
            <person name="Andronov E.E."/>
            <person name="Pinaev A.G."/>
            <person name="Chizhevskaya E.P."/>
            <person name="Pukhaev A.R."/>
            <person name="Popov K.P."/>
            <person name="Willems A."/>
            <person name="Tikhonovich I.A."/>
        </authorList>
    </citation>
    <scope>NUCLEOTIDE SEQUENCE [LARGE SCALE GENOMIC DNA]</scope>
    <source>
        <strain evidence="3 4">Vaf18</strain>
    </source>
</reference>
<sequence length="198" mass="22386">MVPITLPQRLILIRHGETEWNREGRLQGAQDIPLNALGRTQAAEAAERLKALAPDFAAFDYVASPMERARETMDILRGQLQLEPGAYRIDGRLRELTFGDWEGFTWREIRKSEREQAQMRERDKWGFVPPGGESYRMLAERIRPVLEELQRETVIVSHGGIARAVLALVGAVSSQKAALVDIWQGKILVVSGNQADWL</sequence>
<feature type="active site" description="Proton donor/acceptor" evidence="1">
    <location>
        <position position="95"/>
    </location>
</feature>
<dbReference type="Proteomes" id="UP000094969">
    <property type="component" value="Chromosome"/>
</dbReference>
<dbReference type="OrthoDB" id="9781415at2"/>
<name>A0A1D7U8J7_9HYPH</name>
<organism evidence="3 4">
    <name type="scientific">Bosea vaviloviae</name>
    <dbReference type="NCBI Taxonomy" id="1526658"/>
    <lineage>
        <taxon>Bacteria</taxon>
        <taxon>Pseudomonadati</taxon>
        <taxon>Pseudomonadota</taxon>
        <taxon>Alphaproteobacteria</taxon>
        <taxon>Hyphomicrobiales</taxon>
        <taxon>Boseaceae</taxon>
        <taxon>Bosea</taxon>
    </lineage>
</organism>
<accession>A0A1D7U8J7</accession>
<dbReference type="STRING" id="1526658.BHK69_27650"/>
<dbReference type="EMBL" id="CP017147">
    <property type="protein sequence ID" value="AOO83715.1"/>
    <property type="molecule type" value="Genomic_DNA"/>
</dbReference>
<dbReference type="GO" id="GO:0016791">
    <property type="term" value="F:phosphatase activity"/>
    <property type="evidence" value="ECO:0007669"/>
    <property type="project" value="TreeGrafter"/>
</dbReference>
<dbReference type="PANTHER" id="PTHR48100">
    <property type="entry name" value="BROAD-SPECIFICITY PHOSPHATASE YOR283W-RELATED"/>
    <property type="match status" value="1"/>
</dbReference>
<dbReference type="InterPro" id="IPR029033">
    <property type="entry name" value="His_PPase_superfam"/>
</dbReference>
<dbReference type="PROSITE" id="PS00175">
    <property type="entry name" value="PG_MUTASE"/>
    <property type="match status" value="1"/>
</dbReference>
<dbReference type="AlphaFoldDB" id="A0A1D7U8J7"/>
<dbReference type="KEGG" id="bvv:BHK69_27650"/>
<dbReference type="Gene3D" id="3.40.50.1240">
    <property type="entry name" value="Phosphoglycerate mutase-like"/>
    <property type="match status" value="1"/>
</dbReference>
<evidence type="ECO:0000256" key="2">
    <source>
        <dbReference type="PIRSR" id="PIRSR613078-2"/>
    </source>
</evidence>
<dbReference type="CDD" id="cd07067">
    <property type="entry name" value="HP_PGM_like"/>
    <property type="match status" value="1"/>
</dbReference>
<feature type="binding site" evidence="2">
    <location>
        <position position="68"/>
    </location>
    <ligand>
        <name>substrate</name>
    </ligand>
</feature>
<dbReference type="SMART" id="SM00855">
    <property type="entry name" value="PGAM"/>
    <property type="match status" value="1"/>
</dbReference>
<dbReference type="PIRSF" id="PIRSF000709">
    <property type="entry name" value="6PFK_2-Ptase"/>
    <property type="match status" value="1"/>
</dbReference>
<evidence type="ECO:0000313" key="4">
    <source>
        <dbReference type="Proteomes" id="UP000094969"/>
    </source>
</evidence>
<dbReference type="InterPro" id="IPR001345">
    <property type="entry name" value="PG/BPGM_mutase_AS"/>
</dbReference>
<dbReference type="RefSeq" id="WP_069692910.1">
    <property type="nucleotide sequence ID" value="NZ_CP017147.1"/>
</dbReference>
<dbReference type="GO" id="GO:0005737">
    <property type="term" value="C:cytoplasm"/>
    <property type="evidence" value="ECO:0007669"/>
    <property type="project" value="TreeGrafter"/>
</dbReference>
<gene>
    <name evidence="3" type="ORF">BHK69_27650</name>
</gene>
<feature type="active site" description="Tele-phosphohistidine intermediate" evidence="1">
    <location>
        <position position="15"/>
    </location>
</feature>
<dbReference type="InterPro" id="IPR050275">
    <property type="entry name" value="PGM_Phosphatase"/>
</dbReference>
<dbReference type="SUPFAM" id="SSF53254">
    <property type="entry name" value="Phosphoglycerate mutase-like"/>
    <property type="match status" value="1"/>
</dbReference>
<proteinExistence type="predicted"/>